<evidence type="ECO:0000313" key="2">
    <source>
        <dbReference type="Proteomes" id="UP000236740"/>
    </source>
</evidence>
<dbReference type="EMBL" id="FNVN01000005">
    <property type="protein sequence ID" value="SEG64028.1"/>
    <property type="molecule type" value="Genomic_DNA"/>
</dbReference>
<keyword evidence="2" id="KW-1185">Reference proteome</keyword>
<gene>
    <name evidence="1" type="ORF">SAMN04488133_3014</name>
</gene>
<dbReference type="AlphaFoldDB" id="A0A1H6BTJ3"/>
<protein>
    <submittedName>
        <fullName evidence="1">Uncharacterized protein</fullName>
    </submittedName>
</protein>
<reference evidence="1 2" key="1">
    <citation type="submission" date="2016-10" db="EMBL/GenBank/DDBJ databases">
        <authorList>
            <person name="de Groot N.N."/>
        </authorList>
    </citation>
    <scope>NUCLEOTIDE SEQUENCE [LARGE SCALE GENOMIC DNA]</scope>
    <source>
        <strain evidence="1 2">CGMCC 1.10331</strain>
    </source>
</reference>
<sequence>MILVMLLFVLLSGRVDKQTVSHHSLDCENFLLSESILEMLQTQSGHEMCWPSFREITRSTKMVR</sequence>
<organism evidence="1 2">
    <name type="scientific">Halobellus limi</name>
    <dbReference type="NCBI Taxonomy" id="699433"/>
    <lineage>
        <taxon>Archaea</taxon>
        <taxon>Methanobacteriati</taxon>
        <taxon>Methanobacteriota</taxon>
        <taxon>Stenosarchaea group</taxon>
        <taxon>Halobacteria</taxon>
        <taxon>Halobacteriales</taxon>
        <taxon>Haloferacaceae</taxon>
        <taxon>Halobellus</taxon>
    </lineage>
</organism>
<dbReference type="Proteomes" id="UP000236740">
    <property type="component" value="Unassembled WGS sequence"/>
</dbReference>
<accession>A0A1H6BTJ3</accession>
<evidence type="ECO:0000313" key="1">
    <source>
        <dbReference type="EMBL" id="SEG64028.1"/>
    </source>
</evidence>
<name>A0A1H6BTJ3_9EURY</name>
<proteinExistence type="predicted"/>